<feature type="transmembrane region" description="Helical" evidence="6">
    <location>
        <begin position="303"/>
        <end position="324"/>
    </location>
</feature>
<dbReference type="Pfam" id="PF03176">
    <property type="entry name" value="MMPL"/>
    <property type="match status" value="2"/>
</dbReference>
<evidence type="ECO:0000313" key="8">
    <source>
        <dbReference type="EMBL" id="KRM06232.1"/>
    </source>
</evidence>
<keyword evidence="4 6" id="KW-1133">Transmembrane helix</keyword>
<gene>
    <name evidence="8" type="ORF">FC89_GL001104</name>
</gene>
<dbReference type="InterPro" id="IPR004869">
    <property type="entry name" value="MMPL_dom"/>
</dbReference>
<comment type="subcellular location">
    <subcellularLocation>
        <location evidence="1">Cell membrane</location>
        <topology evidence="1">Multi-pass membrane protein</topology>
    </subcellularLocation>
</comment>
<feature type="transmembrane region" description="Helical" evidence="6">
    <location>
        <begin position="566"/>
        <end position="590"/>
    </location>
</feature>
<feature type="transmembrane region" description="Helical" evidence="6">
    <location>
        <begin position="345"/>
        <end position="366"/>
    </location>
</feature>
<organism evidence="8 9">
    <name type="scientific">Liquorilactobacillus ghanensis DSM 18630</name>
    <dbReference type="NCBI Taxonomy" id="1423750"/>
    <lineage>
        <taxon>Bacteria</taxon>
        <taxon>Bacillati</taxon>
        <taxon>Bacillota</taxon>
        <taxon>Bacilli</taxon>
        <taxon>Lactobacillales</taxon>
        <taxon>Lactobacillaceae</taxon>
        <taxon>Liquorilactobacillus</taxon>
    </lineage>
</organism>
<dbReference type="Proteomes" id="UP000051451">
    <property type="component" value="Unassembled WGS sequence"/>
</dbReference>
<feature type="transmembrane region" description="Helical" evidence="6">
    <location>
        <begin position="498"/>
        <end position="518"/>
    </location>
</feature>
<proteinExistence type="predicted"/>
<evidence type="ECO:0000256" key="5">
    <source>
        <dbReference type="ARBA" id="ARBA00023136"/>
    </source>
</evidence>
<dbReference type="SUPFAM" id="SSF82866">
    <property type="entry name" value="Multidrug efflux transporter AcrB transmembrane domain"/>
    <property type="match status" value="2"/>
</dbReference>
<feature type="transmembrane region" description="Helical" evidence="6">
    <location>
        <begin position="602"/>
        <end position="629"/>
    </location>
</feature>
<name>A0A0R1VKB0_9LACO</name>
<evidence type="ECO:0000313" key="9">
    <source>
        <dbReference type="Proteomes" id="UP000051451"/>
    </source>
</evidence>
<dbReference type="AlphaFoldDB" id="A0A0R1VKB0"/>
<evidence type="ECO:0000256" key="2">
    <source>
        <dbReference type="ARBA" id="ARBA00022475"/>
    </source>
</evidence>
<protein>
    <submittedName>
        <fullName evidence="8">YdfJ</fullName>
    </submittedName>
</protein>
<dbReference type="Gene3D" id="1.20.1640.10">
    <property type="entry name" value="Multidrug efflux transporter AcrB transmembrane domain"/>
    <property type="match status" value="2"/>
</dbReference>
<dbReference type="PANTHER" id="PTHR33406:SF13">
    <property type="entry name" value="MEMBRANE PROTEIN YDFJ"/>
    <property type="match status" value="1"/>
</dbReference>
<dbReference type="OrthoDB" id="7051771at2"/>
<evidence type="ECO:0000256" key="6">
    <source>
        <dbReference type="SAM" id="Phobius"/>
    </source>
</evidence>
<feature type="transmembrane region" description="Helical" evidence="6">
    <location>
        <begin position="226"/>
        <end position="248"/>
    </location>
</feature>
<dbReference type="InterPro" id="IPR000731">
    <property type="entry name" value="SSD"/>
</dbReference>
<evidence type="ECO:0000256" key="1">
    <source>
        <dbReference type="ARBA" id="ARBA00004651"/>
    </source>
</evidence>
<dbReference type="PANTHER" id="PTHR33406">
    <property type="entry name" value="MEMBRANE PROTEIN MJ1562-RELATED"/>
    <property type="match status" value="1"/>
</dbReference>
<dbReference type="RefSeq" id="WP_057871844.1">
    <property type="nucleotide sequence ID" value="NZ_AZGB01000016.1"/>
</dbReference>
<dbReference type="PROSITE" id="PS50156">
    <property type="entry name" value="SSD"/>
    <property type="match status" value="1"/>
</dbReference>
<evidence type="ECO:0000256" key="3">
    <source>
        <dbReference type="ARBA" id="ARBA00022692"/>
    </source>
</evidence>
<dbReference type="STRING" id="1423750.FC89_GL001104"/>
<evidence type="ECO:0000256" key="4">
    <source>
        <dbReference type="ARBA" id="ARBA00022989"/>
    </source>
</evidence>
<dbReference type="PATRIC" id="fig|1423750.3.peg.1129"/>
<keyword evidence="9" id="KW-1185">Reference proteome</keyword>
<sequence>MKKFFNWYGKKLIAKPKKFLLTGVLLAALVMIIGFVFGGHLSNQQLTVGKTPADQATNVVKKHFGQAAAGAQIQIVLKSRTKLTSPTNQQKIAKLQQAAAKTSKITSVLTPAMQQNYAENDHVGYLTLVYKNKNLTNKQTKQIRKIAADHRSSQLKVELSGITSKVVVSEVPEIVGLAIAFVILTIAFASFTLAGVPIISAIIGLVTGLAAILFTAKTWTVESYDLALAAMVSLAVGIDYALFLVARFREEFQTKDKNQALRNTISSTAPSVLFAGSTIVVALLSMSALGIKFLGIMGGVSALSVILVVILTLLIVPSVLYLLPLKAKQPTKHLHVKPAKIFAGIVNKTPFLVAIITIAILCLAALPVKQLNLGLPNDGSKQLNTTERKAFDIKQKAYGAGSDATLVAVVKNKNAQTVPNLVQQVKKLAGVHQIGQPTISSDQKYVMLSVVPKTEANAKKTQKLVHQLRKIKLKEAGPVMVTGSTAMNIDISARLMSALPKFLLIIVAFSFILLMLAFRSFLIPLVAVVGFILSLAATMGSIVYTVQLGNFAGILHLPGKTAILNFLPVLDIGILFGLAMDYEVFLVSRIHEEYLKSHDNQAAVAAGVSASGGSVLAAALIMISVFASFSFTDEIIIQMMGLSLAFGVFFDAIIVRLMLVPAAIRIFGKANWYFPKWLDKILPNLNIE</sequence>
<dbReference type="GeneID" id="98319123"/>
<reference evidence="8 9" key="1">
    <citation type="journal article" date="2015" name="Genome Announc.">
        <title>Expanding the biotechnology potential of lactobacilli through comparative genomics of 213 strains and associated genera.</title>
        <authorList>
            <person name="Sun Z."/>
            <person name="Harris H.M."/>
            <person name="McCann A."/>
            <person name="Guo C."/>
            <person name="Argimon S."/>
            <person name="Zhang W."/>
            <person name="Yang X."/>
            <person name="Jeffery I.B."/>
            <person name="Cooney J.C."/>
            <person name="Kagawa T.F."/>
            <person name="Liu W."/>
            <person name="Song Y."/>
            <person name="Salvetti E."/>
            <person name="Wrobel A."/>
            <person name="Rasinkangas P."/>
            <person name="Parkhill J."/>
            <person name="Rea M.C."/>
            <person name="O'Sullivan O."/>
            <person name="Ritari J."/>
            <person name="Douillard F.P."/>
            <person name="Paul Ross R."/>
            <person name="Yang R."/>
            <person name="Briner A.E."/>
            <person name="Felis G.E."/>
            <person name="de Vos W.M."/>
            <person name="Barrangou R."/>
            <person name="Klaenhammer T.R."/>
            <person name="Caufield P.W."/>
            <person name="Cui Y."/>
            <person name="Zhang H."/>
            <person name="O'Toole P.W."/>
        </authorList>
    </citation>
    <scope>NUCLEOTIDE SEQUENCE [LARGE SCALE GENOMIC DNA]</scope>
    <source>
        <strain evidence="8 9">DSM 18630</strain>
    </source>
</reference>
<dbReference type="EMBL" id="AZGB01000016">
    <property type="protein sequence ID" value="KRM06232.1"/>
    <property type="molecule type" value="Genomic_DNA"/>
</dbReference>
<feature type="transmembrane region" description="Helical" evidence="6">
    <location>
        <begin position="525"/>
        <end position="546"/>
    </location>
</feature>
<feature type="transmembrane region" description="Helical" evidence="6">
    <location>
        <begin position="201"/>
        <end position="220"/>
    </location>
</feature>
<dbReference type="InterPro" id="IPR050545">
    <property type="entry name" value="Mycobact_MmpL"/>
</dbReference>
<keyword evidence="3 6" id="KW-0812">Transmembrane</keyword>
<keyword evidence="5 6" id="KW-0472">Membrane</keyword>
<dbReference type="GO" id="GO:0005886">
    <property type="term" value="C:plasma membrane"/>
    <property type="evidence" value="ECO:0007669"/>
    <property type="project" value="UniProtKB-SubCell"/>
</dbReference>
<accession>A0A0R1VKB0</accession>
<comment type="caution">
    <text evidence="8">The sequence shown here is derived from an EMBL/GenBank/DDBJ whole genome shotgun (WGS) entry which is preliminary data.</text>
</comment>
<keyword evidence="2" id="KW-1003">Cell membrane</keyword>
<feature type="transmembrane region" description="Helical" evidence="6">
    <location>
        <begin position="635"/>
        <end position="659"/>
    </location>
</feature>
<feature type="transmembrane region" description="Helical" evidence="6">
    <location>
        <begin position="174"/>
        <end position="194"/>
    </location>
</feature>
<evidence type="ECO:0000259" key="7">
    <source>
        <dbReference type="PROSITE" id="PS50156"/>
    </source>
</evidence>
<feature type="domain" description="SSD" evidence="7">
    <location>
        <begin position="193"/>
        <end position="322"/>
    </location>
</feature>
<feature type="transmembrane region" description="Helical" evidence="6">
    <location>
        <begin position="269"/>
        <end position="291"/>
    </location>
</feature>